<proteinExistence type="predicted"/>
<sequence>MDAVSAHNHYSLRLLREQEAIIAAGEDVAALREGLRAFCNLTRVTVTAVAWAQRWLFPRYETPFFRSLPANFWMPLPRAWHGDVVDRHQRNWEMERASSGEGGPPPRDSPESVSSLHRFDWEAHLARSWEIERRCFRGYTIVVEELLAYHAEHPSHSIRELVVDVNRSSNGIHHALFAGPHAASGQEHRDDYLRTLTLFSAFPLTRLDLAVNAHCRQALHGSNGIASPWDCFGPGLRRALQGLTHLCHFSLSSTFVNTEDADASYLVEELPAQLDAWIPVERWPQLESFGLGRLVVDTEALVRLLAGLPPATIRRVELDTLVFSSSTSDAMHRLRRHIVETATRNLEKGVWSRDAPRVVVMEDVVLSGVPPRVFSCQRPNARHIRMVEEMDRNARSLRLVVDEEVNEFLYCDPAIHGTEMDFPCPFGEKVGLGSVYPSCGRVVDDYDPEYCWPSKKKTIGPSR</sequence>
<keyword evidence="2" id="KW-1185">Reference proteome</keyword>
<evidence type="ECO:0000313" key="2">
    <source>
        <dbReference type="Proteomes" id="UP000325902"/>
    </source>
</evidence>
<reference evidence="1 2" key="1">
    <citation type="journal article" date="2019" name="Sci. Rep.">
        <title>A multi-omics analysis of the grapevine pathogen Lasiodiplodia theobromae reveals that temperature affects the expression of virulence- and pathogenicity-related genes.</title>
        <authorList>
            <person name="Felix C."/>
            <person name="Meneses R."/>
            <person name="Goncalves M.F.M."/>
            <person name="Tilleman L."/>
            <person name="Duarte A.S."/>
            <person name="Jorrin-Novo J.V."/>
            <person name="Van de Peer Y."/>
            <person name="Deforce D."/>
            <person name="Van Nieuwerburgh F."/>
            <person name="Esteves A.C."/>
            <person name="Alves A."/>
        </authorList>
    </citation>
    <scope>NUCLEOTIDE SEQUENCE [LARGE SCALE GENOMIC DNA]</scope>
    <source>
        <strain evidence="1 2">LA-SOL3</strain>
    </source>
</reference>
<accession>A0A5N5DC90</accession>
<dbReference type="EMBL" id="VCHE01000033">
    <property type="protein sequence ID" value="KAB2575418.1"/>
    <property type="molecule type" value="Genomic_DNA"/>
</dbReference>
<protein>
    <recommendedName>
        <fullName evidence="3">F-box domain-containing protein</fullName>
    </recommendedName>
</protein>
<evidence type="ECO:0008006" key="3">
    <source>
        <dbReference type="Google" id="ProtNLM"/>
    </source>
</evidence>
<gene>
    <name evidence="1" type="ORF">DBV05_g5934</name>
</gene>
<dbReference type="Proteomes" id="UP000325902">
    <property type="component" value="Unassembled WGS sequence"/>
</dbReference>
<comment type="caution">
    <text evidence="1">The sequence shown here is derived from an EMBL/GenBank/DDBJ whole genome shotgun (WGS) entry which is preliminary data.</text>
</comment>
<organism evidence="1 2">
    <name type="scientific">Lasiodiplodia theobromae</name>
    <dbReference type="NCBI Taxonomy" id="45133"/>
    <lineage>
        <taxon>Eukaryota</taxon>
        <taxon>Fungi</taxon>
        <taxon>Dikarya</taxon>
        <taxon>Ascomycota</taxon>
        <taxon>Pezizomycotina</taxon>
        <taxon>Dothideomycetes</taxon>
        <taxon>Dothideomycetes incertae sedis</taxon>
        <taxon>Botryosphaeriales</taxon>
        <taxon>Botryosphaeriaceae</taxon>
        <taxon>Lasiodiplodia</taxon>
    </lineage>
</organism>
<dbReference type="OrthoDB" id="5422579at2759"/>
<dbReference type="AlphaFoldDB" id="A0A5N5DC90"/>
<evidence type="ECO:0000313" key="1">
    <source>
        <dbReference type="EMBL" id="KAB2575418.1"/>
    </source>
</evidence>
<name>A0A5N5DC90_9PEZI</name>